<proteinExistence type="evidence at transcript level"/>
<protein>
    <submittedName>
        <fullName evidence="3">Uncharacterized protein LOC100176023</fullName>
    </submittedName>
</protein>
<sequence length="582" mass="67534">MYLITKCILLLVIFQSSVNAFENKDAGGKDAEEIEDYVEIQEDEEIVELPPVIEQGPARVTRVLDIGDGDKAWVIDDAIKHQLKESYLGVIQGSMSPVRFTFMHMNYSKADLDKPWNYGSAPWVKPVDLEYLKSLPIWLELQPVVEKAIQKEVFMEYGQLQLLRALDAMPPAVNEFCAPNRYMLTLFLGHEWRLNNYGQVSFYSKMRNPNITSEPRWEITESVHPHVYRALLWPSCHKVLFRAPCVNYFNHMPYLNIYFTTDENSKGITVPFSLTKKSDAEKEDFGHFTFDNSDANRTIDYDKCLLRTFYDRTQDRPIHIFDGLFTTEELRAWRTHLLGVKAAMNPFDPAPLQDHDNVQWMSQYNIDKFLQTDMWPRLQGLLKYVSNETDWSPYDVALNFIRAADHTRIHPDSEPHQTEFTMLLYLSEGMKPSEYGETMWMVRRDTDGVHEFLGPGGDLYETIAAVAPKFGRMVVFRNNIEHSAHPPSTLFLGGRYSFAVKVSRNLRLAFVKRIYEGMEKVDMSPTLKTVNRQLQMGAHDDPTKSPLTDSHLKRLYKKIIDMASNANYEEYQNELKQPFQNL</sequence>
<feature type="signal peptide" evidence="1">
    <location>
        <begin position="1"/>
        <end position="20"/>
    </location>
</feature>
<dbReference type="PANTHER" id="PTHR35169:SF1">
    <property type="entry name" value="PROLYL 4-HYDROXYLASE ALPHA SUBUNIT FE(2+) 2OG DIOXYGENASE DOMAIN-CONTAINING PROTEIN"/>
    <property type="match status" value="1"/>
</dbReference>
<dbReference type="Pfam" id="PF13640">
    <property type="entry name" value="2OG-FeII_Oxy_3"/>
    <property type="match status" value="1"/>
</dbReference>
<dbReference type="AlphaFoldDB" id="A0A6F9DGW7"/>
<feature type="chain" id="PRO_5026325420" evidence="1">
    <location>
        <begin position="21"/>
        <end position="582"/>
    </location>
</feature>
<gene>
    <name evidence="3" type="primary">LOC100176023</name>
</gene>
<evidence type="ECO:0000313" key="3">
    <source>
        <dbReference type="EMBL" id="CAB3260738.1"/>
    </source>
</evidence>
<organism evidence="3">
    <name type="scientific">Phallusia mammillata</name>
    <dbReference type="NCBI Taxonomy" id="59560"/>
    <lineage>
        <taxon>Eukaryota</taxon>
        <taxon>Metazoa</taxon>
        <taxon>Chordata</taxon>
        <taxon>Tunicata</taxon>
        <taxon>Ascidiacea</taxon>
        <taxon>Phlebobranchia</taxon>
        <taxon>Ascidiidae</taxon>
        <taxon>Phallusia</taxon>
    </lineage>
</organism>
<dbReference type="Gene3D" id="2.60.120.620">
    <property type="entry name" value="q2cbj1_9rhob like domain"/>
    <property type="match status" value="1"/>
</dbReference>
<feature type="domain" description="Prolyl 4-hydroxylase alpha subunit Fe(2+) 2OG dioxygenase" evidence="2">
    <location>
        <begin position="405"/>
        <end position="497"/>
    </location>
</feature>
<name>A0A6F9DGW7_9ASCI</name>
<evidence type="ECO:0000259" key="2">
    <source>
        <dbReference type="Pfam" id="PF13640"/>
    </source>
</evidence>
<reference evidence="3" key="1">
    <citation type="submission" date="2020-04" db="EMBL/GenBank/DDBJ databases">
        <authorList>
            <person name="Neveu A P."/>
        </authorList>
    </citation>
    <scope>NUCLEOTIDE SEQUENCE</scope>
    <source>
        <tissue evidence="3">Whole embryo</tissue>
    </source>
</reference>
<dbReference type="EMBL" id="LR786408">
    <property type="protein sequence ID" value="CAB3260738.1"/>
    <property type="molecule type" value="mRNA"/>
</dbReference>
<dbReference type="InterPro" id="IPR044862">
    <property type="entry name" value="Pro_4_hyd_alph_FE2OG_OXY"/>
</dbReference>
<dbReference type="PANTHER" id="PTHR35169">
    <property type="entry name" value="FE2OG DIOXYGENASE DOMAIN-CONTAINING PROTEIN"/>
    <property type="match status" value="1"/>
</dbReference>
<keyword evidence="1" id="KW-0732">Signal</keyword>
<accession>A0A6F9DGW7</accession>
<evidence type="ECO:0000256" key="1">
    <source>
        <dbReference type="SAM" id="SignalP"/>
    </source>
</evidence>